<evidence type="ECO:0000256" key="2">
    <source>
        <dbReference type="ARBA" id="ARBA00012438"/>
    </source>
</evidence>
<dbReference type="PANTHER" id="PTHR43065">
    <property type="entry name" value="SENSOR HISTIDINE KINASE"/>
    <property type="match status" value="1"/>
</dbReference>
<dbReference type="PANTHER" id="PTHR43065:SF10">
    <property type="entry name" value="PEROXIDE STRESS-ACTIVATED HISTIDINE KINASE MAK3"/>
    <property type="match status" value="1"/>
</dbReference>
<evidence type="ECO:0000256" key="5">
    <source>
        <dbReference type="ARBA" id="ARBA00022741"/>
    </source>
</evidence>
<dbReference type="InterPro" id="IPR000014">
    <property type="entry name" value="PAS"/>
</dbReference>
<dbReference type="SMART" id="SM00388">
    <property type="entry name" value="HisKA"/>
    <property type="match status" value="1"/>
</dbReference>
<evidence type="ECO:0000256" key="3">
    <source>
        <dbReference type="ARBA" id="ARBA00022553"/>
    </source>
</evidence>
<dbReference type="InterPro" id="IPR036890">
    <property type="entry name" value="HATPase_C_sf"/>
</dbReference>
<evidence type="ECO:0000313" key="14">
    <source>
        <dbReference type="Proteomes" id="UP000190102"/>
    </source>
</evidence>
<dbReference type="SUPFAM" id="SSF55785">
    <property type="entry name" value="PYP-like sensor domain (PAS domain)"/>
    <property type="match status" value="1"/>
</dbReference>
<feature type="domain" description="PAS" evidence="11">
    <location>
        <begin position="193"/>
        <end position="238"/>
    </location>
</feature>
<feature type="transmembrane region" description="Helical" evidence="9">
    <location>
        <begin position="39"/>
        <end position="62"/>
    </location>
</feature>
<dbReference type="SUPFAM" id="SSF55874">
    <property type="entry name" value="ATPase domain of HSP90 chaperone/DNA topoisomerase II/histidine kinase"/>
    <property type="match status" value="1"/>
</dbReference>
<keyword evidence="6 13" id="KW-0418">Kinase</keyword>
<sequence>MKTERRLRLFIFVRIVVVSLFLASTIILKLSDAEAISDIQFRGVIELLVLACCVSVVSLVALRRQGWLLPLTRLQIIWDILFVTLLLMLTDGIASPYSFLYLLAIMSAGMLLNRQQALYTAALCLILYGAMVDLQYFGLLKEIGLSSDAAQQRGNVVVFYTIFLHLVGFVLAAIMGSHLAERARLTEVNYEELKQLHSTIVENLESGLLTITRDGLIRVFNPYVERITGMSQIHAYGRPISAVFPALMADGVALEQQMQGEFYYRPTTGTPVTIGYATVPFKNLKGDTAGLIVTLKDLTGFKQMELALKRSDRLAALGELSARMAHEIRNPLAAISGSVQLLSEHGSLRDHESRLLAIVLRESDRLNGLITDFLAYARPTPPRFERFNLYHLVRDLQALLVADNRFDKVRLVLDLSEDLTAWADRGQLQQVLLNLLHNAAEAMPDGGEIIISADLQSGIDDADSAFAMLCLKVMTTGRAGGLRKAPKRG</sequence>
<evidence type="ECO:0000313" key="13">
    <source>
        <dbReference type="EMBL" id="SKA17208.1"/>
    </source>
</evidence>
<dbReference type="PROSITE" id="PS50112">
    <property type="entry name" value="PAS"/>
    <property type="match status" value="1"/>
</dbReference>
<organism evidence="13 14">
    <name type="scientific">Trichlorobacter thiogenes</name>
    <dbReference type="NCBI Taxonomy" id="115783"/>
    <lineage>
        <taxon>Bacteria</taxon>
        <taxon>Pseudomonadati</taxon>
        <taxon>Thermodesulfobacteriota</taxon>
        <taxon>Desulfuromonadia</taxon>
        <taxon>Geobacterales</taxon>
        <taxon>Geobacteraceae</taxon>
        <taxon>Trichlorobacter</taxon>
    </lineage>
</organism>
<keyword evidence="9" id="KW-0812">Transmembrane</keyword>
<dbReference type="STRING" id="115783.SAMN02745119_02953"/>
<dbReference type="Gene3D" id="3.30.450.20">
    <property type="entry name" value="PAS domain"/>
    <property type="match status" value="1"/>
</dbReference>
<dbReference type="SMART" id="SM00091">
    <property type="entry name" value="PAS"/>
    <property type="match status" value="1"/>
</dbReference>
<evidence type="ECO:0000256" key="9">
    <source>
        <dbReference type="SAM" id="Phobius"/>
    </source>
</evidence>
<evidence type="ECO:0000256" key="1">
    <source>
        <dbReference type="ARBA" id="ARBA00000085"/>
    </source>
</evidence>
<evidence type="ECO:0000256" key="4">
    <source>
        <dbReference type="ARBA" id="ARBA00022679"/>
    </source>
</evidence>
<dbReference type="Proteomes" id="UP000190102">
    <property type="component" value="Unassembled WGS sequence"/>
</dbReference>
<dbReference type="Pfam" id="PF00512">
    <property type="entry name" value="HisKA"/>
    <property type="match status" value="1"/>
</dbReference>
<dbReference type="EMBL" id="FUWR01000022">
    <property type="protein sequence ID" value="SKA17208.1"/>
    <property type="molecule type" value="Genomic_DNA"/>
</dbReference>
<dbReference type="InterPro" id="IPR003661">
    <property type="entry name" value="HisK_dim/P_dom"/>
</dbReference>
<keyword evidence="14" id="KW-1185">Reference proteome</keyword>
<dbReference type="InterPro" id="IPR036097">
    <property type="entry name" value="HisK_dim/P_sf"/>
</dbReference>
<keyword evidence="8" id="KW-0902">Two-component regulatory system</keyword>
<evidence type="ECO:0000256" key="8">
    <source>
        <dbReference type="ARBA" id="ARBA00023012"/>
    </source>
</evidence>
<protein>
    <recommendedName>
        <fullName evidence="2">histidine kinase</fullName>
        <ecNumber evidence="2">2.7.13.3</ecNumber>
    </recommendedName>
</protein>
<dbReference type="PROSITE" id="PS50113">
    <property type="entry name" value="PAC"/>
    <property type="match status" value="1"/>
</dbReference>
<dbReference type="InterPro" id="IPR000700">
    <property type="entry name" value="PAS-assoc_C"/>
</dbReference>
<reference evidence="14" key="1">
    <citation type="submission" date="2017-02" db="EMBL/GenBank/DDBJ databases">
        <authorList>
            <person name="Varghese N."/>
            <person name="Submissions S."/>
        </authorList>
    </citation>
    <scope>NUCLEOTIDE SEQUENCE [LARGE SCALE GENOMIC DNA]</scope>
    <source>
        <strain evidence="14">ATCC BAA-34</strain>
    </source>
</reference>
<evidence type="ECO:0000259" key="11">
    <source>
        <dbReference type="PROSITE" id="PS50112"/>
    </source>
</evidence>
<dbReference type="NCBIfam" id="TIGR00229">
    <property type="entry name" value="sensory_box"/>
    <property type="match status" value="1"/>
</dbReference>
<dbReference type="GO" id="GO:0005524">
    <property type="term" value="F:ATP binding"/>
    <property type="evidence" value="ECO:0007669"/>
    <property type="project" value="UniProtKB-KW"/>
</dbReference>
<evidence type="ECO:0000259" key="10">
    <source>
        <dbReference type="PROSITE" id="PS50109"/>
    </source>
</evidence>
<dbReference type="PROSITE" id="PS50109">
    <property type="entry name" value="HIS_KIN"/>
    <property type="match status" value="1"/>
</dbReference>
<dbReference type="Gene3D" id="1.10.287.130">
    <property type="match status" value="1"/>
</dbReference>
<dbReference type="InterPro" id="IPR035965">
    <property type="entry name" value="PAS-like_dom_sf"/>
</dbReference>
<evidence type="ECO:0000259" key="12">
    <source>
        <dbReference type="PROSITE" id="PS50113"/>
    </source>
</evidence>
<dbReference type="CDD" id="cd00130">
    <property type="entry name" value="PAS"/>
    <property type="match status" value="1"/>
</dbReference>
<comment type="catalytic activity">
    <reaction evidence="1">
        <text>ATP + protein L-histidine = ADP + protein N-phospho-L-histidine.</text>
        <dbReference type="EC" id="2.7.13.3"/>
    </reaction>
</comment>
<dbReference type="CDD" id="cd00082">
    <property type="entry name" value="HisKA"/>
    <property type="match status" value="1"/>
</dbReference>
<dbReference type="Gene3D" id="3.30.565.10">
    <property type="entry name" value="Histidine kinase-like ATPase, C-terminal domain"/>
    <property type="match status" value="1"/>
</dbReference>
<dbReference type="SUPFAM" id="SSF47384">
    <property type="entry name" value="Homodimeric domain of signal transducing histidine kinase"/>
    <property type="match status" value="1"/>
</dbReference>
<keyword evidence="9" id="KW-1133">Transmembrane helix</keyword>
<evidence type="ECO:0000256" key="6">
    <source>
        <dbReference type="ARBA" id="ARBA00022777"/>
    </source>
</evidence>
<dbReference type="InterPro" id="IPR005467">
    <property type="entry name" value="His_kinase_dom"/>
</dbReference>
<keyword evidence="9" id="KW-0472">Membrane</keyword>
<dbReference type="EC" id="2.7.13.3" evidence="2"/>
<dbReference type="OrthoDB" id="9773941at2"/>
<dbReference type="GO" id="GO:0000155">
    <property type="term" value="F:phosphorelay sensor kinase activity"/>
    <property type="evidence" value="ECO:0007669"/>
    <property type="project" value="InterPro"/>
</dbReference>
<keyword evidence="3" id="KW-0597">Phosphoprotein</keyword>
<proteinExistence type="predicted"/>
<feature type="domain" description="PAC" evidence="12">
    <location>
        <begin position="258"/>
        <end position="310"/>
    </location>
</feature>
<evidence type="ECO:0000256" key="7">
    <source>
        <dbReference type="ARBA" id="ARBA00022840"/>
    </source>
</evidence>
<keyword evidence="4" id="KW-0808">Transferase</keyword>
<feature type="transmembrane region" description="Helical" evidence="9">
    <location>
        <begin position="7"/>
        <end position="27"/>
    </location>
</feature>
<gene>
    <name evidence="13" type="ORF">SAMN02745119_02953</name>
</gene>
<accession>A0A1T4RN85</accession>
<feature type="domain" description="Histidine kinase" evidence="10">
    <location>
        <begin position="323"/>
        <end position="489"/>
    </location>
</feature>
<keyword evidence="7" id="KW-0067">ATP-binding</keyword>
<feature type="transmembrane region" description="Helical" evidence="9">
    <location>
        <begin position="157"/>
        <end position="175"/>
    </location>
</feature>
<dbReference type="AlphaFoldDB" id="A0A1T4RN85"/>
<name>A0A1T4RN85_9BACT</name>
<dbReference type="RefSeq" id="WP_078791171.1">
    <property type="nucleotide sequence ID" value="NZ_FUWR01000022.1"/>
</dbReference>
<keyword evidence="5" id="KW-0547">Nucleotide-binding</keyword>
<dbReference type="Pfam" id="PF25323">
    <property type="entry name" value="6TM_PilS"/>
    <property type="match status" value="1"/>
</dbReference>
<feature type="transmembrane region" description="Helical" evidence="9">
    <location>
        <begin position="117"/>
        <end position="137"/>
    </location>
</feature>